<evidence type="ECO:0000256" key="18">
    <source>
        <dbReference type="PIRSR" id="PIRSR634016-2"/>
    </source>
</evidence>
<evidence type="ECO:0000256" key="14">
    <source>
        <dbReference type="ARBA" id="ARBA00023157"/>
    </source>
</evidence>
<feature type="site" description="Transition state stabilizer" evidence="20">
    <location>
        <position position="466"/>
    </location>
</feature>
<evidence type="ECO:0000256" key="1">
    <source>
        <dbReference type="ARBA" id="ARBA00004167"/>
    </source>
</evidence>
<sequence length="1007" mass="112227">MSSSSNPHSPTATVMRAAWLALVACAAAAAAAAPEETAGGAGGAGAPGYLLPGDVRPSHYDVMLAFDVNATNKFPFFGVVSILIKAVNQTDKIVLHAKGYTIAEDKVQLSAVAAGDAGGAGGEAPAVTKVDLNDTYNFLTLSLSKELQEGASYRLTIPFSGNLKSELEGVYISEYKEDGVDQYLIATQFEAISARKGFPCWDEPAYKASFTVSLGHARAFTAVSNMPQTKSSSDNPLEPYWPWSKIAETFKLDSQAYTFTHFAQSVPMSTYLVAWVVSRFQHVTSPKHLAKPEFRIWARRDAVNQTEYASIIGPKVLTYFEEWFGVPYPLPKSDMIAIPDFAAGAMENWGLITYRETALLYDKDQSSLSNKERVAEVIAHELAHQWFGNLVTMRWWSDLWLNEGFATYMSSVGVDGVESTWGTARTDAAAHHAAVLALDALQTSHPVSVEITDPARISEIFDEISYRKGAALVRMMRMFLGEEVFRKAIHNYLIKHSYSNAEQDDLWAELTAAATAQALPRGVTVKTVMDSWTTQTGYPLLTVVRDYEGQTVGVTQKRYLSLGTSNSSASWWVPLNLLVPGAGGAGGRDQEPLQWLSDEEGVASEHRFKHAAKSNQWLLFNADMMAVYRVNYDARNWRLLSETLNSAAYRAVPELSRVQLIRDVCALAWTNVVDYDTALGLLKYLRMETEYLPLMTGLSALAQIDTVLLRTPEYGTFQSFVRSLVAPAYERAGGLYAKSIRDEDDILAVKMQVLTSRWACQSGVAGCEDNAIELFDRWMDSDSPDEDNPIPLDLRSTVYTVAIARGDAGRWRWLLARARAANVAAARLAMMHALARTTQPHLLQLYLTWAITDGSVVRRQDSAMVISAVLRAPAGFYVARDFFYTRYQDVLKAFSGQARRVGSIIKTMLEQFTTQRELDQFLEWKKENEKSLEEIKLSVEQAVEKTRVNIAWLGRNKDQVINKLEEFAEPCADFLWCRRAHVNYRIKSGEYLSLLNVDRLLYYRTIM</sequence>
<keyword evidence="25" id="KW-0031">Aminopeptidase</keyword>
<keyword evidence="4" id="KW-1003">Cell membrane</keyword>
<evidence type="ECO:0000256" key="10">
    <source>
        <dbReference type="ARBA" id="ARBA00022833"/>
    </source>
</evidence>
<feature type="domain" description="ERAP1-like C-terminal" evidence="23">
    <location>
        <begin position="617"/>
        <end position="947"/>
    </location>
</feature>
<dbReference type="Gene3D" id="1.10.390.10">
    <property type="entry name" value="Neutral Protease Domain 2"/>
    <property type="match status" value="1"/>
</dbReference>
<proteinExistence type="evidence at transcript level"/>
<keyword evidence="14" id="KW-1015">Disulfide bond</keyword>
<dbReference type="PRINTS" id="PR00756">
    <property type="entry name" value="ALADIPTASE"/>
</dbReference>
<feature type="binding site" evidence="18">
    <location>
        <position position="190"/>
    </location>
    <ligand>
        <name>substrate</name>
    </ligand>
</feature>
<feature type="binding site" evidence="19">
    <location>
        <position position="403"/>
    </location>
    <ligand>
        <name>Zn(2+)</name>
        <dbReference type="ChEBI" id="CHEBI:29105"/>
        <note>catalytic</note>
    </ligand>
</feature>
<dbReference type="GO" id="GO:0043171">
    <property type="term" value="P:peptide catabolic process"/>
    <property type="evidence" value="ECO:0007669"/>
    <property type="project" value="TreeGrafter"/>
</dbReference>
<feature type="binding site" evidence="19">
    <location>
        <position position="384"/>
    </location>
    <ligand>
        <name>Zn(2+)</name>
        <dbReference type="ChEBI" id="CHEBI:29105"/>
        <note>catalytic</note>
    </ligand>
</feature>
<dbReference type="GO" id="GO:0070006">
    <property type="term" value="F:metalloaminopeptidase activity"/>
    <property type="evidence" value="ECO:0007669"/>
    <property type="project" value="TreeGrafter"/>
</dbReference>
<keyword evidence="6" id="KW-0645">Protease</keyword>
<keyword evidence="11" id="KW-1133">Transmembrane helix</keyword>
<evidence type="ECO:0000256" key="17">
    <source>
        <dbReference type="PIRSR" id="PIRSR634016-1"/>
    </source>
</evidence>
<dbReference type="GO" id="GO:0008270">
    <property type="term" value="F:zinc ion binding"/>
    <property type="evidence" value="ECO:0007669"/>
    <property type="project" value="InterPro"/>
</dbReference>
<comment type="similarity">
    <text evidence="3">Belongs to the peptidase M1 family.</text>
</comment>
<dbReference type="InterPro" id="IPR050344">
    <property type="entry name" value="Peptidase_M1_aminopeptidases"/>
</dbReference>
<dbReference type="Gene3D" id="2.60.40.1910">
    <property type="match status" value="1"/>
</dbReference>
<feature type="signal peptide" evidence="21">
    <location>
        <begin position="1"/>
        <end position="32"/>
    </location>
</feature>
<evidence type="ECO:0000256" key="20">
    <source>
        <dbReference type="PIRSR" id="PIRSR634016-4"/>
    </source>
</evidence>
<evidence type="ECO:0000256" key="21">
    <source>
        <dbReference type="SAM" id="SignalP"/>
    </source>
</evidence>
<dbReference type="GO" id="GO:0098552">
    <property type="term" value="C:side of membrane"/>
    <property type="evidence" value="ECO:0007669"/>
    <property type="project" value="UniProtKB-KW"/>
</dbReference>
<dbReference type="InterPro" id="IPR001930">
    <property type="entry name" value="Peptidase_M1"/>
</dbReference>
<dbReference type="PANTHER" id="PTHR11533:SF253">
    <property type="entry name" value="AMINOPEPTIDASE-RELATED"/>
    <property type="match status" value="1"/>
</dbReference>
<dbReference type="PANTHER" id="PTHR11533">
    <property type="entry name" value="PROTEASE M1 ZINC METALLOPROTEASE"/>
    <property type="match status" value="1"/>
</dbReference>
<dbReference type="Pfam" id="PF11838">
    <property type="entry name" value="ERAP1_C"/>
    <property type="match status" value="1"/>
</dbReference>
<feature type="binding site" evidence="19">
    <location>
        <position position="380"/>
    </location>
    <ligand>
        <name>Zn(2+)</name>
        <dbReference type="ChEBI" id="CHEBI:29105"/>
        <note>catalytic</note>
    </ligand>
</feature>
<feature type="binding site" evidence="18">
    <location>
        <position position="899"/>
    </location>
    <ligand>
        <name>substrate</name>
    </ligand>
</feature>
<dbReference type="SUPFAM" id="SSF55486">
    <property type="entry name" value="Metalloproteases ('zincins'), catalytic domain"/>
    <property type="match status" value="1"/>
</dbReference>
<dbReference type="AlphaFoldDB" id="A0A6G5NKR4"/>
<evidence type="ECO:0000256" key="4">
    <source>
        <dbReference type="ARBA" id="ARBA00022475"/>
    </source>
</evidence>
<dbReference type="Gene3D" id="1.25.50.20">
    <property type="match status" value="1"/>
</dbReference>
<dbReference type="GO" id="GO:0005886">
    <property type="term" value="C:plasma membrane"/>
    <property type="evidence" value="ECO:0007669"/>
    <property type="project" value="UniProtKB-SubCell"/>
</dbReference>
<evidence type="ECO:0000256" key="3">
    <source>
        <dbReference type="ARBA" id="ARBA00010136"/>
    </source>
</evidence>
<keyword evidence="7" id="KW-0812">Transmembrane</keyword>
<dbReference type="InterPro" id="IPR014782">
    <property type="entry name" value="Peptidase_M1_dom"/>
</dbReference>
<dbReference type="GO" id="GO:0005615">
    <property type="term" value="C:extracellular space"/>
    <property type="evidence" value="ECO:0007669"/>
    <property type="project" value="TreeGrafter"/>
</dbReference>
<evidence type="ECO:0000256" key="8">
    <source>
        <dbReference type="ARBA" id="ARBA00022723"/>
    </source>
</evidence>
<dbReference type="EMBL" id="MG873060">
    <property type="protein sequence ID" value="QBI71868.1"/>
    <property type="molecule type" value="mRNA"/>
</dbReference>
<dbReference type="FunFam" id="1.25.50.20:FF:000001">
    <property type="entry name" value="Aminopeptidase"/>
    <property type="match status" value="1"/>
</dbReference>
<dbReference type="CDD" id="cd09601">
    <property type="entry name" value="M1_APN-Q_like"/>
    <property type="match status" value="1"/>
</dbReference>
<evidence type="ECO:0000259" key="22">
    <source>
        <dbReference type="Pfam" id="PF01433"/>
    </source>
</evidence>
<evidence type="ECO:0000256" key="15">
    <source>
        <dbReference type="ARBA" id="ARBA00023180"/>
    </source>
</evidence>
<feature type="binding site" evidence="18">
    <location>
        <begin position="344"/>
        <end position="348"/>
    </location>
    <ligand>
        <name>substrate</name>
    </ligand>
</feature>
<keyword evidence="8 19" id="KW-0479">Metal-binding</keyword>
<comment type="subcellular location">
    <subcellularLocation>
        <location evidence="2">Cell membrane</location>
        <topology evidence="2">Lipid-anchor</topology>
        <topology evidence="2">GPI-anchor</topology>
    </subcellularLocation>
    <subcellularLocation>
        <location evidence="1">Membrane</location>
        <topology evidence="1">Single-pass membrane protein</topology>
    </subcellularLocation>
</comment>
<dbReference type="GO" id="GO:0005737">
    <property type="term" value="C:cytoplasm"/>
    <property type="evidence" value="ECO:0007669"/>
    <property type="project" value="TreeGrafter"/>
</dbReference>
<dbReference type="SUPFAM" id="SSF63737">
    <property type="entry name" value="Leukotriene A4 hydrolase N-terminal domain"/>
    <property type="match status" value="1"/>
</dbReference>
<dbReference type="Pfam" id="PF17900">
    <property type="entry name" value="Peptidase_M1_N"/>
    <property type="match status" value="1"/>
</dbReference>
<evidence type="ECO:0000256" key="2">
    <source>
        <dbReference type="ARBA" id="ARBA00004609"/>
    </source>
</evidence>
<keyword evidence="13" id="KW-0472">Membrane</keyword>
<dbReference type="GO" id="GO:0042277">
    <property type="term" value="F:peptide binding"/>
    <property type="evidence" value="ECO:0007669"/>
    <property type="project" value="TreeGrafter"/>
</dbReference>
<keyword evidence="12" id="KW-0482">Metalloprotease</keyword>
<dbReference type="InterPro" id="IPR034016">
    <property type="entry name" value="M1_APN-typ"/>
</dbReference>
<reference evidence="25" key="1">
    <citation type="submission" date="2018-01" db="EMBL/GenBank/DDBJ databases">
        <title>Hormone-drived MAPK cascade trans-regulates aminopeptidases N and confers resistance to Bacillus thuringiensis Cry1Ac toxin in diamondback moth.</title>
        <authorList>
            <person name="Guo Z."/>
            <person name="Zhang Y."/>
        </authorList>
    </citation>
    <scope>NUCLEOTIDE SEQUENCE</scope>
    <source>
        <strain evidence="25">Bt susceptible DBM1Ac-S</strain>
        <tissue evidence="25">Midgut</tissue>
    </source>
</reference>
<keyword evidence="15" id="KW-0325">Glycoprotein</keyword>
<evidence type="ECO:0000259" key="24">
    <source>
        <dbReference type="Pfam" id="PF17900"/>
    </source>
</evidence>
<dbReference type="Pfam" id="PF01433">
    <property type="entry name" value="Peptidase_M1"/>
    <property type="match status" value="1"/>
</dbReference>
<dbReference type="InterPro" id="IPR042097">
    <property type="entry name" value="Aminopeptidase_N-like_N_sf"/>
</dbReference>
<dbReference type="InterPro" id="IPR024571">
    <property type="entry name" value="ERAP1-like_C_dom"/>
</dbReference>
<feature type="domain" description="Aminopeptidase N-like N-terminal" evidence="24">
    <location>
        <begin position="57"/>
        <end position="272"/>
    </location>
</feature>
<organism evidence="25">
    <name type="scientific">Plutella xylostella</name>
    <name type="common">Diamondback moth</name>
    <name type="synonym">Plutella maculipennis</name>
    <dbReference type="NCBI Taxonomy" id="51655"/>
    <lineage>
        <taxon>Eukaryota</taxon>
        <taxon>Metazoa</taxon>
        <taxon>Ecdysozoa</taxon>
        <taxon>Arthropoda</taxon>
        <taxon>Hexapoda</taxon>
        <taxon>Insecta</taxon>
        <taxon>Pterygota</taxon>
        <taxon>Neoptera</taxon>
        <taxon>Endopterygota</taxon>
        <taxon>Lepidoptera</taxon>
        <taxon>Glossata</taxon>
        <taxon>Ditrysia</taxon>
        <taxon>Yponomeutoidea</taxon>
        <taxon>Plutellidae</taxon>
        <taxon>Plutella</taxon>
    </lineage>
</organism>
<gene>
    <name evidence="25" type="primary">APN13</name>
</gene>
<dbReference type="GO" id="GO:0006508">
    <property type="term" value="P:proteolysis"/>
    <property type="evidence" value="ECO:0007669"/>
    <property type="project" value="UniProtKB-KW"/>
</dbReference>
<keyword evidence="10 19" id="KW-0862">Zinc</keyword>
<keyword evidence="9" id="KW-0378">Hydrolase</keyword>
<keyword evidence="5" id="KW-0336">GPI-anchor</keyword>
<name>A0A6G5NKR4_PLUXY</name>
<keyword evidence="21" id="KW-0732">Signal</keyword>
<feature type="chain" id="PRO_5026247148" evidence="21">
    <location>
        <begin position="33"/>
        <end position="1007"/>
    </location>
</feature>
<evidence type="ECO:0000256" key="11">
    <source>
        <dbReference type="ARBA" id="ARBA00022989"/>
    </source>
</evidence>
<protein>
    <submittedName>
        <fullName evidence="25">Aminopeptidase N13</fullName>
    </submittedName>
</protein>
<feature type="domain" description="Peptidase M1 membrane alanine aminopeptidase" evidence="22">
    <location>
        <begin position="313"/>
        <end position="532"/>
    </location>
</feature>
<evidence type="ECO:0000256" key="6">
    <source>
        <dbReference type="ARBA" id="ARBA00022670"/>
    </source>
</evidence>
<dbReference type="InterPro" id="IPR027268">
    <property type="entry name" value="Peptidase_M4/M1_CTD_sf"/>
</dbReference>
<evidence type="ECO:0000313" key="25">
    <source>
        <dbReference type="EMBL" id="QBI71868.1"/>
    </source>
</evidence>
<keyword evidence="16" id="KW-0449">Lipoprotein</keyword>
<evidence type="ECO:0000256" key="7">
    <source>
        <dbReference type="ARBA" id="ARBA00022692"/>
    </source>
</evidence>
<comment type="cofactor">
    <cofactor evidence="19">
        <name>Zn(2+)</name>
        <dbReference type="ChEBI" id="CHEBI:29105"/>
    </cofactor>
    <text evidence="19">Binds 1 zinc ion per subunit.</text>
</comment>
<evidence type="ECO:0000256" key="9">
    <source>
        <dbReference type="ARBA" id="ARBA00022801"/>
    </source>
</evidence>
<dbReference type="FunFam" id="1.10.390.10:FF:000016">
    <property type="entry name" value="Glutamyl aminopeptidase"/>
    <property type="match status" value="1"/>
</dbReference>
<dbReference type="InterPro" id="IPR045357">
    <property type="entry name" value="Aminopeptidase_N-like_N"/>
</dbReference>
<feature type="active site" description="Proton acceptor" evidence="17">
    <location>
        <position position="381"/>
    </location>
</feature>
<evidence type="ECO:0000256" key="19">
    <source>
        <dbReference type="PIRSR" id="PIRSR634016-3"/>
    </source>
</evidence>
<evidence type="ECO:0000256" key="13">
    <source>
        <dbReference type="ARBA" id="ARBA00023136"/>
    </source>
</evidence>
<evidence type="ECO:0000259" key="23">
    <source>
        <dbReference type="Pfam" id="PF11838"/>
    </source>
</evidence>
<evidence type="ECO:0000256" key="5">
    <source>
        <dbReference type="ARBA" id="ARBA00022622"/>
    </source>
</evidence>
<dbReference type="Gene3D" id="2.60.40.1730">
    <property type="entry name" value="tricorn interacting facor f3 domain"/>
    <property type="match status" value="1"/>
</dbReference>
<evidence type="ECO:0000256" key="12">
    <source>
        <dbReference type="ARBA" id="ARBA00023049"/>
    </source>
</evidence>
<accession>A0A6G5NKR4</accession>
<evidence type="ECO:0000256" key="16">
    <source>
        <dbReference type="ARBA" id="ARBA00023288"/>
    </source>
</evidence>